<dbReference type="PANTHER" id="PTHR43004:SF19">
    <property type="entry name" value="BINDING MONOOXYGENASE, PUTATIVE (JCVI)-RELATED"/>
    <property type="match status" value="1"/>
</dbReference>
<keyword evidence="7" id="KW-1185">Reference proteome</keyword>
<dbReference type="InterPro" id="IPR036188">
    <property type="entry name" value="FAD/NAD-bd_sf"/>
</dbReference>
<sequence length="598" mass="66214">MPGLLDAPSTNDTNIINVPVLIVGGGPAGLLSAYMLSKLGVQSLLIEKYPERLAAPKAHALCPRSLEICRQFGLDTTKMRRQGSPRDDAYWVNFVTNLSGERIGVLPYERMDSKVLEATPEMIHNIPQPGFEQFVANELEDDPNVQIRKGVAFVTCEQKETGKVITTVEERATRARWQITSRYVIACDGARSQVRKDLGIESEGEDGYETMMTIHFNADLRPVVKDRVGMLHWITDPACSGFIIAYDLGGNHVLISNFDSNKHPANTWDQDLCLTTLKAAIGQDIPFSVLSYRPWLLSRKVAKTYRQRNVFLVGDAAHSFPPTGGLGLNSGIADAHNLAYKIAAVHQGWAGDSILDSYDADRRQIALVNSAQSVKNGKKIFSFLKALGTAGIDDIDKARENLHRSIHDPAKQEMIAREVEGQREHFDNLEIHIGYVYGDKETPSNASNFTPKFVPGARLPHAWIKPLDASILDETRPLDVSYVKEFTADEVATRHYSTLDLCGMDAFTLLASAAVPWTQKFEALQTGVEKYGIKTRLWVVGVNFEFTRTEQKAMFENNGHFAAGGALLVRPDQHLLQCPSTETTAEELQSLVLGHLGL</sequence>
<evidence type="ECO:0000313" key="6">
    <source>
        <dbReference type="EMBL" id="KAH7152333.1"/>
    </source>
</evidence>
<dbReference type="Gene3D" id="3.30.9.10">
    <property type="entry name" value="D-Amino Acid Oxidase, subunit A, domain 2"/>
    <property type="match status" value="1"/>
</dbReference>
<feature type="domain" description="FAD-binding" evidence="5">
    <location>
        <begin position="18"/>
        <end position="366"/>
    </location>
</feature>
<dbReference type="GO" id="GO:0071949">
    <property type="term" value="F:FAD binding"/>
    <property type="evidence" value="ECO:0007669"/>
    <property type="project" value="InterPro"/>
</dbReference>
<accession>A0A9P9F4U8</accession>
<comment type="caution">
    <text evidence="6">The sequence shown here is derived from an EMBL/GenBank/DDBJ whole genome shotgun (WGS) entry which is preliminary data.</text>
</comment>
<proteinExistence type="predicted"/>
<gene>
    <name evidence="6" type="ORF">B0J13DRAFT_260733</name>
</gene>
<comment type="cofactor">
    <cofactor evidence="1">
        <name>FAD</name>
        <dbReference type="ChEBI" id="CHEBI:57692"/>
    </cofactor>
</comment>
<dbReference type="OrthoDB" id="2690153at2759"/>
<reference evidence="6" key="1">
    <citation type="journal article" date="2021" name="Nat. Commun.">
        <title>Genetic determinants of endophytism in the Arabidopsis root mycobiome.</title>
        <authorList>
            <person name="Mesny F."/>
            <person name="Miyauchi S."/>
            <person name="Thiergart T."/>
            <person name="Pickel B."/>
            <person name="Atanasova L."/>
            <person name="Karlsson M."/>
            <person name="Huettel B."/>
            <person name="Barry K.W."/>
            <person name="Haridas S."/>
            <person name="Chen C."/>
            <person name="Bauer D."/>
            <person name="Andreopoulos W."/>
            <person name="Pangilinan J."/>
            <person name="LaButti K."/>
            <person name="Riley R."/>
            <person name="Lipzen A."/>
            <person name="Clum A."/>
            <person name="Drula E."/>
            <person name="Henrissat B."/>
            <person name="Kohler A."/>
            <person name="Grigoriev I.V."/>
            <person name="Martin F.M."/>
            <person name="Hacquard S."/>
        </authorList>
    </citation>
    <scope>NUCLEOTIDE SEQUENCE</scope>
    <source>
        <strain evidence="6">MPI-CAGE-AT-0021</strain>
    </source>
</reference>
<keyword evidence="4" id="KW-0560">Oxidoreductase</keyword>
<organism evidence="6 7">
    <name type="scientific">Dactylonectria estremocensis</name>
    <dbReference type="NCBI Taxonomy" id="1079267"/>
    <lineage>
        <taxon>Eukaryota</taxon>
        <taxon>Fungi</taxon>
        <taxon>Dikarya</taxon>
        <taxon>Ascomycota</taxon>
        <taxon>Pezizomycotina</taxon>
        <taxon>Sordariomycetes</taxon>
        <taxon>Hypocreomycetidae</taxon>
        <taxon>Hypocreales</taxon>
        <taxon>Nectriaceae</taxon>
        <taxon>Dactylonectria</taxon>
    </lineage>
</organism>
<dbReference type="Proteomes" id="UP000717696">
    <property type="component" value="Unassembled WGS sequence"/>
</dbReference>
<evidence type="ECO:0000259" key="5">
    <source>
        <dbReference type="Pfam" id="PF01494"/>
    </source>
</evidence>
<keyword evidence="3" id="KW-0274">FAD</keyword>
<dbReference type="InterPro" id="IPR050641">
    <property type="entry name" value="RIFMO-like"/>
</dbReference>
<dbReference type="PRINTS" id="PR00420">
    <property type="entry name" value="RNGMNOXGNASE"/>
</dbReference>
<dbReference type="EMBL" id="JAGMUU010000005">
    <property type="protein sequence ID" value="KAH7152333.1"/>
    <property type="molecule type" value="Genomic_DNA"/>
</dbReference>
<dbReference type="PANTHER" id="PTHR43004">
    <property type="entry name" value="TRK SYSTEM POTASSIUM UPTAKE PROTEIN"/>
    <property type="match status" value="1"/>
</dbReference>
<dbReference type="Pfam" id="PF01494">
    <property type="entry name" value="FAD_binding_3"/>
    <property type="match status" value="1"/>
</dbReference>
<dbReference type="GO" id="GO:0016709">
    <property type="term" value="F:oxidoreductase activity, acting on paired donors, with incorporation or reduction of molecular oxygen, NAD(P)H as one donor, and incorporation of one atom of oxygen"/>
    <property type="evidence" value="ECO:0007669"/>
    <property type="project" value="UniProtKB-ARBA"/>
</dbReference>
<dbReference type="Gene3D" id="3.50.50.60">
    <property type="entry name" value="FAD/NAD(P)-binding domain"/>
    <property type="match status" value="1"/>
</dbReference>
<evidence type="ECO:0000256" key="2">
    <source>
        <dbReference type="ARBA" id="ARBA00022630"/>
    </source>
</evidence>
<evidence type="ECO:0000256" key="1">
    <source>
        <dbReference type="ARBA" id="ARBA00001974"/>
    </source>
</evidence>
<dbReference type="AlphaFoldDB" id="A0A9P9F4U8"/>
<name>A0A9P9F4U8_9HYPO</name>
<evidence type="ECO:0000313" key="7">
    <source>
        <dbReference type="Proteomes" id="UP000717696"/>
    </source>
</evidence>
<protein>
    <submittedName>
        <fullName evidence="6">FAD binding domain-containing protein</fullName>
    </submittedName>
</protein>
<evidence type="ECO:0000256" key="4">
    <source>
        <dbReference type="ARBA" id="ARBA00023002"/>
    </source>
</evidence>
<dbReference type="Gene3D" id="3.40.30.120">
    <property type="match status" value="1"/>
</dbReference>
<dbReference type="InterPro" id="IPR002938">
    <property type="entry name" value="FAD-bd"/>
</dbReference>
<keyword evidence="2" id="KW-0285">Flavoprotein</keyword>
<dbReference type="SUPFAM" id="SSF51905">
    <property type="entry name" value="FAD/NAD(P)-binding domain"/>
    <property type="match status" value="1"/>
</dbReference>
<evidence type="ECO:0000256" key="3">
    <source>
        <dbReference type="ARBA" id="ARBA00022827"/>
    </source>
</evidence>